<dbReference type="InterPro" id="IPR050360">
    <property type="entry name" value="MFS_Sugar_Transporters"/>
</dbReference>
<gene>
    <name evidence="11" type="ORF">Aory04_000943400</name>
</gene>
<comment type="caution">
    <text evidence="11">The sequence shown here is derived from an EMBL/GenBank/DDBJ whole genome shotgun (WGS) entry which is preliminary data.</text>
</comment>
<dbReference type="PANTHER" id="PTHR48022">
    <property type="entry name" value="PLASTIDIC GLUCOSE TRANSPORTER 4"/>
    <property type="match status" value="1"/>
</dbReference>
<dbReference type="InterPro" id="IPR020846">
    <property type="entry name" value="MFS_dom"/>
</dbReference>
<dbReference type="InterPro" id="IPR003663">
    <property type="entry name" value="Sugar/inositol_transpt"/>
</dbReference>
<dbReference type="PANTHER" id="PTHR48022:SF21">
    <property type="entry name" value="QUINATE TRANSPORTER, PUTATIVE (AFU_ORTHOLOGUE AFUA_6G06960)-RELATED"/>
    <property type="match status" value="1"/>
</dbReference>
<feature type="transmembrane region" description="Helical" evidence="9">
    <location>
        <begin position="76"/>
        <end position="99"/>
    </location>
</feature>
<evidence type="ECO:0000256" key="3">
    <source>
        <dbReference type="ARBA" id="ARBA00022448"/>
    </source>
</evidence>
<feature type="transmembrane region" description="Helical" evidence="9">
    <location>
        <begin position="306"/>
        <end position="326"/>
    </location>
</feature>
<evidence type="ECO:0000313" key="11">
    <source>
        <dbReference type="EMBL" id="GMG34014.1"/>
    </source>
</evidence>
<accession>A0AAN4YU20</accession>
<dbReference type="PROSITE" id="PS50850">
    <property type="entry name" value="MFS"/>
    <property type="match status" value="1"/>
</dbReference>
<protein>
    <submittedName>
        <fullName evidence="11">Unnamed protein product</fullName>
    </submittedName>
</protein>
<evidence type="ECO:0000256" key="2">
    <source>
        <dbReference type="ARBA" id="ARBA00010992"/>
    </source>
</evidence>
<comment type="similarity">
    <text evidence="2 7">Belongs to the major facilitator superfamily. Sugar transporter (TC 2.A.1.1) family.</text>
</comment>
<dbReference type="Proteomes" id="UP001165205">
    <property type="component" value="Unassembled WGS sequence"/>
</dbReference>
<feature type="transmembrane region" description="Helical" evidence="9">
    <location>
        <begin position="237"/>
        <end position="259"/>
    </location>
</feature>
<dbReference type="PROSITE" id="PS00216">
    <property type="entry name" value="SUGAR_TRANSPORT_1"/>
    <property type="match status" value="2"/>
</dbReference>
<proteinExistence type="inferred from homology"/>
<feature type="transmembrane region" description="Helical" evidence="9">
    <location>
        <begin position="143"/>
        <end position="164"/>
    </location>
</feature>
<keyword evidence="4 9" id="KW-0812">Transmembrane</keyword>
<feature type="transmembrane region" description="Helical" evidence="9">
    <location>
        <begin position="594"/>
        <end position="616"/>
    </location>
</feature>
<dbReference type="InterPro" id="IPR005829">
    <property type="entry name" value="Sugar_transporter_CS"/>
</dbReference>
<feature type="transmembrane region" description="Helical" evidence="9">
    <location>
        <begin position="554"/>
        <end position="574"/>
    </location>
</feature>
<evidence type="ECO:0000256" key="5">
    <source>
        <dbReference type="ARBA" id="ARBA00022989"/>
    </source>
</evidence>
<dbReference type="InterPro" id="IPR005828">
    <property type="entry name" value="MFS_sugar_transport-like"/>
</dbReference>
<dbReference type="EMBL" id="BSYA01000129">
    <property type="protein sequence ID" value="GMG34014.1"/>
    <property type="molecule type" value="Genomic_DNA"/>
</dbReference>
<dbReference type="InterPro" id="IPR036259">
    <property type="entry name" value="MFS_trans_sf"/>
</dbReference>
<evidence type="ECO:0000256" key="9">
    <source>
        <dbReference type="SAM" id="Phobius"/>
    </source>
</evidence>
<dbReference type="Gene3D" id="1.20.1250.20">
    <property type="entry name" value="MFS general substrate transporter like domains"/>
    <property type="match status" value="1"/>
</dbReference>
<feature type="transmembrane region" description="Helical" evidence="9">
    <location>
        <begin position="338"/>
        <end position="365"/>
    </location>
</feature>
<name>A0AAN4YU20_ASPOZ</name>
<feature type="transmembrane region" description="Helical" evidence="9">
    <location>
        <begin position="111"/>
        <end position="131"/>
    </location>
</feature>
<dbReference type="SUPFAM" id="SSF103473">
    <property type="entry name" value="MFS general substrate transporter"/>
    <property type="match status" value="1"/>
</dbReference>
<dbReference type="NCBIfam" id="TIGR00879">
    <property type="entry name" value="SP"/>
    <property type="match status" value="1"/>
</dbReference>
<evidence type="ECO:0000256" key="1">
    <source>
        <dbReference type="ARBA" id="ARBA00004141"/>
    </source>
</evidence>
<evidence type="ECO:0000256" key="4">
    <source>
        <dbReference type="ARBA" id="ARBA00022692"/>
    </source>
</evidence>
<dbReference type="GO" id="GO:0016020">
    <property type="term" value="C:membrane"/>
    <property type="evidence" value="ECO:0007669"/>
    <property type="project" value="UniProtKB-SubCell"/>
</dbReference>
<feature type="compositionally biased region" description="Polar residues" evidence="8">
    <location>
        <begin position="535"/>
        <end position="544"/>
    </location>
</feature>
<reference evidence="11" key="1">
    <citation type="submission" date="2023-04" db="EMBL/GenBank/DDBJ databases">
        <title>Aspergillus oryzae NBRC 4228.</title>
        <authorList>
            <person name="Ichikawa N."/>
            <person name="Sato H."/>
            <person name="Tonouchi N."/>
        </authorList>
    </citation>
    <scope>NUCLEOTIDE SEQUENCE</scope>
    <source>
        <strain evidence="11">NBRC 4228</strain>
    </source>
</reference>
<dbReference type="AlphaFoldDB" id="A0AAN4YU20"/>
<feature type="transmembrane region" description="Helical" evidence="9">
    <location>
        <begin position="279"/>
        <end position="297"/>
    </location>
</feature>
<feature type="compositionally biased region" description="Basic and acidic residues" evidence="8">
    <location>
        <begin position="477"/>
        <end position="498"/>
    </location>
</feature>
<evidence type="ECO:0000313" key="12">
    <source>
        <dbReference type="Proteomes" id="UP001165205"/>
    </source>
</evidence>
<feature type="region of interest" description="Disordered" evidence="8">
    <location>
        <begin position="477"/>
        <end position="544"/>
    </location>
</feature>
<dbReference type="GO" id="GO:0005351">
    <property type="term" value="F:carbohydrate:proton symporter activity"/>
    <property type="evidence" value="ECO:0007669"/>
    <property type="project" value="TreeGrafter"/>
</dbReference>
<feature type="transmembrane region" description="Helical" evidence="9">
    <location>
        <begin position="52"/>
        <end position="70"/>
    </location>
</feature>
<comment type="subcellular location">
    <subcellularLocation>
        <location evidence="1">Membrane</location>
        <topology evidence="1">Multi-pass membrane protein</topology>
    </subcellularLocation>
</comment>
<dbReference type="Pfam" id="PF00083">
    <property type="entry name" value="Sugar_tr"/>
    <property type="match status" value="1"/>
</dbReference>
<keyword evidence="5 9" id="KW-1133">Transmembrane helix</keyword>
<dbReference type="PRINTS" id="PR00171">
    <property type="entry name" value="SUGRTRNSPORT"/>
</dbReference>
<evidence type="ECO:0000256" key="6">
    <source>
        <dbReference type="ARBA" id="ARBA00023136"/>
    </source>
</evidence>
<organism evidence="11 12">
    <name type="scientific">Aspergillus oryzae</name>
    <name type="common">Yellow koji mold</name>
    <dbReference type="NCBI Taxonomy" id="5062"/>
    <lineage>
        <taxon>Eukaryota</taxon>
        <taxon>Fungi</taxon>
        <taxon>Dikarya</taxon>
        <taxon>Ascomycota</taxon>
        <taxon>Pezizomycotina</taxon>
        <taxon>Eurotiomycetes</taxon>
        <taxon>Eurotiomycetidae</taxon>
        <taxon>Eurotiales</taxon>
        <taxon>Aspergillaceae</taxon>
        <taxon>Aspergillus</taxon>
        <taxon>Aspergillus subgen. Circumdati</taxon>
    </lineage>
</organism>
<keyword evidence="6 9" id="KW-0472">Membrane</keyword>
<keyword evidence="3 7" id="KW-0813">Transport</keyword>
<evidence type="ECO:0000256" key="7">
    <source>
        <dbReference type="RuleBase" id="RU003346"/>
    </source>
</evidence>
<dbReference type="PROSITE" id="PS00217">
    <property type="entry name" value="SUGAR_TRANSPORT_2"/>
    <property type="match status" value="1"/>
</dbReference>
<evidence type="ECO:0000256" key="8">
    <source>
        <dbReference type="SAM" id="MobiDB-lite"/>
    </source>
</evidence>
<evidence type="ECO:0000259" key="10">
    <source>
        <dbReference type="PROSITE" id="PS50850"/>
    </source>
</evidence>
<feature type="transmembrane region" description="Helical" evidence="9">
    <location>
        <begin position="20"/>
        <end position="40"/>
    </location>
</feature>
<sequence length="632" mass="68787">MDPFQVKYGLKNLGDIGEANLSANIVSTLQAGCFFGALIASPVADKWGRKTGLISASLIAIVGVIMQVAASGHLEAIAQLSLINGFGVGFASMINPLYVSENAPRAIRGGLTGLYQLFITMGIMLAFWINYGSSLHIKGTAQYMVPLAMQALPALLMLVGMLLCNESPRWLAKQDRWEDARKTLSRVRNLPSTHQYIENEFQDIVNQLEHERQLIGGSGFWDLMKEMWLIPGNRKRAMISIFLMVCQQMTGTNAINYYAPQIFENLGITGTTTGLFATGVYGIVKVVACAVFLVFVADSLGRRRSLLWTSVAQGLAMLYIGLYIRIAPPVEGQPVIPAGYVALVCIFLFAACFQFGWGPVCWIYVSEIPTARLRSLNVAMAAATQWLFNFVVSRAVPNMLATVGANGHTSFSPVFVSQWACGFGSLFPKPKVFIATPPPNSSCIQWLFTGTDFSLIGLSLEKMDELFGATSSDTHLKTEDVERSASQVEGDHKDEVATETRVAPSSTSTKRKGLDRTTQYPNRRRVPNPLRKSQYKSVTNPPIKTPHNHTFSPITMNVFVALVLVALMGCPLAQAMPINGGMAYQFQPSLSAHAGLAVGLSVGIPLLAGMANDIWLYNKIMKSTIGGFGNSL</sequence>
<feature type="domain" description="Major facilitator superfamily (MFS) profile" evidence="10">
    <location>
        <begin position="1"/>
        <end position="433"/>
    </location>
</feature>